<dbReference type="AlphaFoldDB" id="A0A7J0BXW9"/>
<name>A0A7J0BXW9_9BACT</name>
<keyword evidence="2" id="KW-1185">Reference proteome</keyword>
<dbReference type="Proteomes" id="UP000503820">
    <property type="component" value="Unassembled WGS sequence"/>
</dbReference>
<protein>
    <submittedName>
        <fullName evidence="1">Uncharacterized protein</fullName>
    </submittedName>
</protein>
<accession>A0A7J0BXW9</accession>
<evidence type="ECO:0000313" key="1">
    <source>
        <dbReference type="EMBL" id="GFM38035.1"/>
    </source>
</evidence>
<comment type="caution">
    <text evidence="1">The sequence shown here is derived from an EMBL/GenBank/DDBJ whole genome shotgun (WGS) entry which is preliminary data.</text>
</comment>
<gene>
    <name evidence="1" type="ORF">DSM19430T_27190</name>
</gene>
<organism evidence="1 2">
    <name type="scientific">Desulfovibrio psychrotolerans</name>
    <dbReference type="NCBI Taxonomy" id="415242"/>
    <lineage>
        <taxon>Bacteria</taxon>
        <taxon>Pseudomonadati</taxon>
        <taxon>Thermodesulfobacteriota</taxon>
        <taxon>Desulfovibrionia</taxon>
        <taxon>Desulfovibrionales</taxon>
        <taxon>Desulfovibrionaceae</taxon>
        <taxon>Desulfovibrio</taxon>
    </lineage>
</organism>
<reference evidence="1 2" key="1">
    <citation type="submission" date="2020-05" db="EMBL/GenBank/DDBJ databases">
        <title>Draft genome sequence of Desulfovibrio psychrotolerans JS1T.</title>
        <authorList>
            <person name="Ueno A."/>
            <person name="Tamazawa S."/>
            <person name="Tamamura S."/>
            <person name="Murakami T."/>
            <person name="Kiyama T."/>
            <person name="Inomata H."/>
            <person name="Amano Y."/>
            <person name="Miyakawa K."/>
            <person name="Tamaki H."/>
            <person name="Naganuma T."/>
            <person name="Kaneko K."/>
        </authorList>
    </citation>
    <scope>NUCLEOTIDE SEQUENCE [LARGE SCALE GENOMIC DNA]</scope>
    <source>
        <strain evidence="1 2">JS1</strain>
    </source>
</reference>
<dbReference type="EMBL" id="BLVP01000022">
    <property type="protein sequence ID" value="GFM38035.1"/>
    <property type="molecule type" value="Genomic_DNA"/>
</dbReference>
<evidence type="ECO:0000313" key="2">
    <source>
        <dbReference type="Proteomes" id="UP000503820"/>
    </source>
</evidence>
<sequence length="92" mass="10651">MGNQMKQCPWESIDDFASLSEFNRFVAWIADQVQEGLAEGTSVTSPYMDATAFEEKWYRHIETGEVWRLVWPDGPFHGLFERVYDDRGLGSN</sequence>
<proteinExistence type="predicted"/>